<dbReference type="AlphaFoldDB" id="G0A663"/>
<evidence type="ECO:0000313" key="2">
    <source>
        <dbReference type="Proteomes" id="UP000008888"/>
    </source>
</evidence>
<sequence length="64" mass="7248">MDASHTRIKQNPPSNAITGGMYVTIDGLVRYCIIAPLLELPHDFKEWLRPENTDSGINNYNQFA</sequence>
<proteinExistence type="predicted"/>
<name>G0A663_METMM</name>
<organism evidence="1 2">
    <name type="scientific">Methylomonas methanica (strain DSM 25384 / MC09)</name>
    <dbReference type="NCBI Taxonomy" id="857087"/>
    <lineage>
        <taxon>Bacteria</taxon>
        <taxon>Pseudomonadati</taxon>
        <taxon>Pseudomonadota</taxon>
        <taxon>Gammaproteobacteria</taxon>
        <taxon>Methylococcales</taxon>
        <taxon>Methylococcaceae</taxon>
        <taxon>Methylomonas</taxon>
    </lineage>
</organism>
<dbReference type="HOGENOM" id="CLU_2862670_0_0_6"/>
<dbReference type="STRING" id="857087.Metme_2108"/>
<gene>
    <name evidence="1" type="ordered locus">Metme_2108</name>
</gene>
<reference evidence="2" key="3">
    <citation type="submission" date="2011-05" db="EMBL/GenBank/DDBJ databases">
        <title>Complete sequence of Methylomonas methanica MC09.</title>
        <authorList>
            <consortium name="US DOE Joint Genome Institute"/>
            <person name="Lucas S."/>
            <person name="Han J."/>
            <person name="Lapidus A."/>
            <person name="Cheng J.-F."/>
            <person name="Goodwin L."/>
            <person name="Pitluck S."/>
            <person name="Peters L."/>
            <person name="Mikhailova N."/>
            <person name="Teshima H."/>
            <person name="Han C."/>
            <person name="Tapia R."/>
            <person name="Land M."/>
            <person name="Hauser L."/>
            <person name="Kyrpides N."/>
            <person name="Ivanova N."/>
            <person name="Pagani I."/>
            <person name="Stein L."/>
            <person name="Woyke T."/>
        </authorList>
    </citation>
    <scope>NUCLEOTIDE SEQUENCE [LARGE SCALE GENOMIC DNA]</scope>
    <source>
        <strain evidence="2">MC09</strain>
    </source>
</reference>
<reference evidence="1 2" key="1">
    <citation type="journal article" date="2011" name="J. Bacteriol.">
        <title>Complete Genome Sequence of the Aerobic Marine Methanotroph Methylomonas methanica MC09.</title>
        <authorList>
            <person name="Boden R."/>
            <person name="Cunliffe M."/>
            <person name="Scanlan J."/>
            <person name="Moussard H."/>
            <person name="Kits K.D."/>
            <person name="Klotz M.G."/>
            <person name="Jetten M.S."/>
            <person name="Vuilleumier S."/>
            <person name="Han J."/>
            <person name="Peters L."/>
            <person name="Mikhailova N."/>
            <person name="Teshima H."/>
            <person name="Tapia R."/>
            <person name="Kyrpides N."/>
            <person name="Ivanova N."/>
            <person name="Pagani I."/>
            <person name="Cheng J.F."/>
            <person name="Goodwin L."/>
            <person name="Han C."/>
            <person name="Hauser L."/>
            <person name="Land M.L."/>
            <person name="Lapidus A."/>
            <person name="Lucas S."/>
            <person name="Pitluck S."/>
            <person name="Woyke T."/>
            <person name="Stein L."/>
            <person name="Murrell J.C."/>
        </authorList>
    </citation>
    <scope>NUCLEOTIDE SEQUENCE [LARGE SCALE GENOMIC DNA]</scope>
    <source>
        <strain evidence="1 2">MC09</strain>
    </source>
</reference>
<dbReference type="Proteomes" id="UP000008888">
    <property type="component" value="Chromosome"/>
</dbReference>
<accession>G0A663</accession>
<reference key="2">
    <citation type="submission" date="2011-05" db="EMBL/GenBank/DDBJ databases">
        <title>Complete genome sequence of the aerobic marine methanotroph Methylomonas methanica MC09.</title>
        <authorList>
            <person name="Boden R."/>
            <person name="Cunliffe M."/>
            <person name="Scanlan J."/>
            <person name="Moussard H."/>
            <person name="Kits K.D."/>
            <person name="Klotz M."/>
            <person name="Jetten M."/>
            <person name="Vuilleumier S."/>
            <person name="Han J."/>
            <person name="Peters L."/>
            <person name="Mikhailova N."/>
            <person name="Teshima H."/>
            <person name="Tapia R."/>
            <person name="Kyrpides N."/>
            <person name="Ivanova N."/>
            <person name="Pagani I."/>
            <person name="Cheng J.-F."/>
            <person name="Goodwin L."/>
            <person name="Han C."/>
            <person name="Hauser L."/>
            <person name="Land M."/>
            <person name="Lapidus A."/>
            <person name="Lucas S."/>
            <person name="Pitluck S."/>
            <person name="Woyke T."/>
            <person name="Stein L.Y."/>
            <person name="Murrell C."/>
        </authorList>
    </citation>
    <scope>NUCLEOTIDE SEQUENCE</scope>
    <source>
        <strain>MC09</strain>
    </source>
</reference>
<dbReference type="KEGG" id="mmt:Metme_2108"/>
<protein>
    <submittedName>
        <fullName evidence="1">Uncharacterized protein</fullName>
    </submittedName>
</protein>
<evidence type="ECO:0000313" key="1">
    <source>
        <dbReference type="EMBL" id="AEG00513.1"/>
    </source>
</evidence>
<dbReference type="EMBL" id="CP002738">
    <property type="protein sequence ID" value="AEG00513.1"/>
    <property type="molecule type" value="Genomic_DNA"/>
</dbReference>
<keyword evidence="2" id="KW-1185">Reference proteome</keyword>